<keyword evidence="1" id="KW-0812">Transmembrane</keyword>
<feature type="transmembrane region" description="Helical" evidence="1">
    <location>
        <begin position="87"/>
        <end position="108"/>
    </location>
</feature>
<proteinExistence type="predicted"/>
<comment type="caution">
    <text evidence="2">The sequence shown here is derived from an EMBL/GenBank/DDBJ whole genome shotgun (WGS) entry which is preliminary data.</text>
</comment>
<organism evidence="2 3">
    <name type="scientific">Ananas comosus</name>
    <name type="common">Pineapple</name>
    <name type="synonym">Ananas ananas</name>
    <dbReference type="NCBI Taxonomy" id="4615"/>
    <lineage>
        <taxon>Eukaryota</taxon>
        <taxon>Viridiplantae</taxon>
        <taxon>Streptophyta</taxon>
        <taxon>Embryophyta</taxon>
        <taxon>Tracheophyta</taxon>
        <taxon>Spermatophyta</taxon>
        <taxon>Magnoliopsida</taxon>
        <taxon>Liliopsida</taxon>
        <taxon>Poales</taxon>
        <taxon>Bromeliaceae</taxon>
        <taxon>Bromelioideae</taxon>
        <taxon>Ananas</taxon>
    </lineage>
</organism>
<feature type="transmembrane region" description="Helical" evidence="1">
    <location>
        <begin position="202"/>
        <end position="222"/>
    </location>
</feature>
<name>A0A199W2L8_ANACO</name>
<evidence type="ECO:0000256" key="1">
    <source>
        <dbReference type="SAM" id="Phobius"/>
    </source>
</evidence>
<keyword evidence="1" id="KW-0472">Membrane</keyword>
<feature type="transmembrane region" description="Helical" evidence="1">
    <location>
        <begin position="309"/>
        <end position="329"/>
    </location>
</feature>
<feature type="transmembrane region" description="Helical" evidence="1">
    <location>
        <begin position="169"/>
        <end position="190"/>
    </location>
</feature>
<keyword evidence="1" id="KW-1133">Transmembrane helix</keyword>
<evidence type="ECO:0000313" key="3">
    <source>
        <dbReference type="Proteomes" id="UP000092600"/>
    </source>
</evidence>
<accession>A0A199W2L8</accession>
<protein>
    <submittedName>
        <fullName evidence="2">Uncharacterized protein</fullName>
    </submittedName>
</protein>
<dbReference type="EMBL" id="LSRQ01000333">
    <property type="protein sequence ID" value="OAY83443.1"/>
    <property type="molecule type" value="Genomic_DNA"/>
</dbReference>
<feature type="transmembrane region" description="Helical" evidence="1">
    <location>
        <begin position="350"/>
        <end position="373"/>
    </location>
</feature>
<feature type="transmembrane region" description="Helical" evidence="1">
    <location>
        <begin position="277"/>
        <end position="297"/>
    </location>
</feature>
<sequence length="375" mass="41559">MASAIPFTFSKGDKDIRAMHSSTVIKAYNFLIWLTIQSPILLLFYTMRYNPIDRNRKIYLISAMTISCVLLIVTSFFSLVLQNKDCAGMSLIVIPVISIIGFLGYTATQNVNDHDSADHESYKPEREKAFKFATTIATMAITVQTGMIYASFNSPPLRALQSFQSALSLFFLISMVGIFTMLATSIPLTVHYSFWRGIILSFVRYSSAAILVLLGLSAAALAMQFLGILVAGVFLLVLAPICVYFTQDRIGIGLIDPTSPRPLYHDPRSAGVIRDGFAILISINVALLATICVASVGDVPEHYYMSTGIRVWAFFQLLAIVSGLIWIGLMFEPQDGEQQHDEAWLSILEVFYYVSLLLQIFMIMAGTGMLFLVPS</sequence>
<dbReference type="Proteomes" id="UP000092600">
    <property type="component" value="Unassembled WGS sequence"/>
</dbReference>
<feature type="transmembrane region" description="Helical" evidence="1">
    <location>
        <begin position="27"/>
        <end position="46"/>
    </location>
</feature>
<dbReference type="AlphaFoldDB" id="A0A199W2L8"/>
<feature type="transmembrane region" description="Helical" evidence="1">
    <location>
        <begin position="228"/>
        <end position="246"/>
    </location>
</feature>
<feature type="transmembrane region" description="Helical" evidence="1">
    <location>
        <begin position="129"/>
        <end position="149"/>
    </location>
</feature>
<reference evidence="2 3" key="1">
    <citation type="journal article" date="2016" name="DNA Res.">
        <title>The draft genome of MD-2 pineapple using hybrid error correction of long reads.</title>
        <authorList>
            <person name="Redwan R.M."/>
            <person name="Saidin A."/>
            <person name="Kumar S.V."/>
        </authorList>
    </citation>
    <scope>NUCLEOTIDE SEQUENCE [LARGE SCALE GENOMIC DNA]</scope>
    <source>
        <strain evidence="3">cv. MD2</strain>
        <tissue evidence="2">Leaf</tissue>
    </source>
</reference>
<evidence type="ECO:0000313" key="2">
    <source>
        <dbReference type="EMBL" id="OAY83443.1"/>
    </source>
</evidence>
<gene>
    <name evidence="2" type="ORF">ACMD2_00247</name>
</gene>
<feature type="transmembrane region" description="Helical" evidence="1">
    <location>
        <begin position="58"/>
        <end position="81"/>
    </location>
</feature>